<evidence type="ECO:0000313" key="1">
    <source>
        <dbReference type="EMBL" id="JAH27751.1"/>
    </source>
</evidence>
<organism evidence="1">
    <name type="scientific">Anguilla anguilla</name>
    <name type="common">European freshwater eel</name>
    <name type="synonym">Muraena anguilla</name>
    <dbReference type="NCBI Taxonomy" id="7936"/>
    <lineage>
        <taxon>Eukaryota</taxon>
        <taxon>Metazoa</taxon>
        <taxon>Chordata</taxon>
        <taxon>Craniata</taxon>
        <taxon>Vertebrata</taxon>
        <taxon>Euteleostomi</taxon>
        <taxon>Actinopterygii</taxon>
        <taxon>Neopterygii</taxon>
        <taxon>Teleostei</taxon>
        <taxon>Anguilliformes</taxon>
        <taxon>Anguillidae</taxon>
        <taxon>Anguilla</taxon>
    </lineage>
</organism>
<protein>
    <submittedName>
        <fullName evidence="1">Uncharacterized protein</fullName>
    </submittedName>
</protein>
<reference evidence="1" key="2">
    <citation type="journal article" date="2015" name="Fish Shellfish Immunol.">
        <title>Early steps in the European eel (Anguilla anguilla)-Vibrio vulnificus interaction in the gills: Role of the RtxA13 toxin.</title>
        <authorList>
            <person name="Callol A."/>
            <person name="Pajuelo D."/>
            <person name="Ebbesson L."/>
            <person name="Teles M."/>
            <person name="MacKenzie S."/>
            <person name="Amaro C."/>
        </authorList>
    </citation>
    <scope>NUCLEOTIDE SEQUENCE</scope>
</reference>
<dbReference type="EMBL" id="GBXM01080826">
    <property type="protein sequence ID" value="JAH27751.1"/>
    <property type="molecule type" value="Transcribed_RNA"/>
</dbReference>
<name>A0A0E9RF57_ANGAN</name>
<dbReference type="AlphaFoldDB" id="A0A0E9RF57"/>
<accession>A0A0E9RF57</accession>
<reference evidence="1" key="1">
    <citation type="submission" date="2014-11" db="EMBL/GenBank/DDBJ databases">
        <authorList>
            <person name="Amaro Gonzalez C."/>
        </authorList>
    </citation>
    <scope>NUCLEOTIDE SEQUENCE</scope>
</reference>
<sequence length="65" mass="7567">MLRFWLSLKPEYVCVMQKYQLAWKPKYTCTYWDEMGGLLFSEASSLPIMQGNKNLCPIRKGKGMG</sequence>
<proteinExistence type="predicted"/>